<comment type="subunit">
    <text evidence="2">Monomer.</text>
</comment>
<reference evidence="14" key="1">
    <citation type="journal article" date="2015" name="PeerJ">
        <title>First genomic representation of candidate bacterial phylum KSB3 points to enhanced environmental sensing as a trigger of wastewater bulking.</title>
        <authorList>
            <person name="Sekiguchi Y."/>
            <person name="Ohashi A."/>
            <person name="Parks D.H."/>
            <person name="Yamauchi T."/>
            <person name="Tyson G.W."/>
            <person name="Hugenholtz P."/>
        </authorList>
    </citation>
    <scope>NUCLEOTIDE SEQUENCE [LARGE SCALE GENOMIC DNA]</scope>
</reference>
<dbReference type="Pfam" id="PF00578">
    <property type="entry name" value="AhpC-TSA"/>
    <property type="match status" value="1"/>
</dbReference>
<evidence type="ECO:0000256" key="3">
    <source>
        <dbReference type="ARBA" id="ARBA00013017"/>
    </source>
</evidence>
<dbReference type="GO" id="GO:0008379">
    <property type="term" value="F:thioredoxin peroxidase activity"/>
    <property type="evidence" value="ECO:0007669"/>
    <property type="project" value="TreeGrafter"/>
</dbReference>
<dbReference type="InterPro" id="IPR013766">
    <property type="entry name" value="Thioredoxin_domain"/>
</dbReference>
<evidence type="ECO:0000256" key="5">
    <source>
        <dbReference type="ARBA" id="ARBA00022862"/>
    </source>
</evidence>
<keyword evidence="6" id="KW-0560">Oxidoreductase</keyword>
<dbReference type="EMBL" id="DF820458">
    <property type="protein sequence ID" value="GAK52138.1"/>
    <property type="molecule type" value="Genomic_DNA"/>
</dbReference>
<evidence type="ECO:0000256" key="12">
    <source>
        <dbReference type="PIRSR" id="PIRSR000239-1"/>
    </source>
</evidence>
<dbReference type="PIRSF" id="PIRSF000239">
    <property type="entry name" value="AHPC"/>
    <property type="match status" value="1"/>
</dbReference>
<gene>
    <name evidence="14" type="ORF">U14_03389</name>
</gene>
<organism evidence="14">
    <name type="scientific">Candidatus Moduliflexus flocculans</name>
    <dbReference type="NCBI Taxonomy" id="1499966"/>
    <lineage>
        <taxon>Bacteria</taxon>
        <taxon>Candidatus Moduliflexota</taxon>
        <taxon>Candidatus Moduliflexia</taxon>
        <taxon>Candidatus Moduliflexales</taxon>
        <taxon>Candidatus Moduliflexaceae</taxon>
    </lineage>
</organism>
<evidence type="ECO:0000256" key="8">
    <source>
        <dbReference type="ARBA" id="ARBA00023284"/>
    </source>
</evidence>
<dbReference type="GO" id="GO:0034599">
    <property type="term" value="P:cellular response to oxidative stress"/>
    <property type="evidence" value="ECO:0007669"/>
    <property type="project" value="TreeGrafter"/>
</dbReference>
<dbReference type="STRING" id="1499966.U14_03389"/>
<dbReference type="InterPro" id="IPR050924">
    <property type="entry name" value="Peroxiredoxin_BCP/PrxQ"/>
</dbReference>
<keyword evidence="4" id="KW-0575">Peroxidase</keyword>
<keyword evidence="8" id="KW-0676">Redox-active center</keyword>
<evidence type="ECO:0000256" key="9">
    <source>
        <dbReference type="ARBA" id="ARBA00032824"/>
    </source>
</evidence>
<dbReference type="Proteomes" id="UP000030700">
    <property type="component" value="Unassembled WGS sequence"/>
</dbReference>
<comment type="similarity">
    <text evidence="10">Belongs to the peroxiredoxin family. BCP/PrxQ subfamily.</text>
</comment>
<evidence type="ECO:0000256" key="2">
    <source>
        <dbReference type="ARBA" id="ARBA00011245"/>
    </source>
</evidence>
<dbReference type="PANTHER" id="PTHR42801">
    <property type="entry name" value="THIOREDOXIN-DEPENDENT PEROXIDE REDUCTASE"/>
    <property type="match status" value="1"/>
</dbReference>
<evidence type="ECO:0000256" key="11">
    <source>
        <dbReference type="ARBA" id="ARBA00049091"/>
    </source>
</evidence>
<accession>A0A081BP22</accession>
<dbReference type="NCBIfam" id="NF006960">
    <property type="entry name" value="PRK09437.1"/>
    <property type="match status" value="1"/>
</dbReference>
<dbReference type="SUPFAM" id="SSF52833">
    <property type="entry name" value="Thioredoxin-like"/>
    <property type="match status" value="1"/>
</dbReference>
<proteinExistence type="inferred from homology"/>
<dbReference type="FunFam" id="3.40.30.10:FF:000007">
    <property type="entry name" value="Thioredoxin-dependent thiol peroxidase"/>
    <property type="match status" value="1"/>
</dbReference>
<evidence type="ECO:0000313" key="15">
    <source>
        <dbReference type="Proteomes" id="UP000030700"/>
    </source>
</evidence>
<evidence type="ECO:0000256" key="4">
    <source>
        <dbReference type="ARBA" id="ARBA00022559"/>
    </source>
</evidence>
<dbReference type="GO" id="GO:0045454">
    <property type="term" value="P:cell redox homeostasis"/>
    <property type="evidence" value="ECO:0007669"/>
    <property type="project" value="TreeGrafter"/>
</dbReference>
<evidence type="ECO:0000259" key="13">
    <source>
        <dbReference type="PROSITE" id="PS51352"/>
    </source>
</evidence>
<dbReference type="HOGENOM" id="CLU_042529_14_1_0"/>
<keyword evidence="7" id="KW-1015">Disulfide bond</keyword>
<dbReference type="InterPro" id="IPR024706">
    <property type="entry name" value="Peroxiredoxin_AhpC-typ"/>
</dbReference>
<keyword evidence="15" id="KW-1185">Reference proteome</keyword>
<dbReference type="Gene3D" id="3.40.30.10">
    <property type="entry name" value="Glutaredoxin"/>
    <property type="match status" value="1"/>
</dbReference>
<dbReference type="InterPro" id="IPR000866">
    <property type="entry name" value="AhpC/TSA"/>
</dbReference>
<feature type="domain" description="Thioredoxin" evidence="13">
    <location>
        <begin position="3"/>
        <end position="156"/>
    </location>
</feature>
<dbReference type="EC" id="1.11.1.24" evidence="3"/>
<evidence type="ECO:0000256" key="6">
    <source>
        <dbReference type="ARBA" id="ARBA00023002"/>
    </source>
</evidence>
<evidence type="ECO:0000256" key="10">
    <source>
        <dbReference type="ARBA" id="ARBA00038489"/>
    </source>
</evidence>
<dbReference type="InterPro" id="IPR036249">
    <property type="entry name" value="Thioredoxin-like_sf"/>
</dbReference>
<evidence type="ECO:0000313" key="14">
    <source>
        <dbReference type="EMBL" id="GAK52138.1"/>
    </source>
</evidence>
<protein>
    <recommendedName>
        <fullName evidence="3">thioredoxin-dependent peroxiredoxin</fullName>
        <ecNumber evidence="3">1.11.1.24</ecNumber>
    </recommendedName>
    <alternativeName>
        <fullName evidence="9">Thioredoxin peroxidase</fullName>
    </alternativeName>
</protein>
<dbReference type="CDD" id="cd03017">
    <property type="entry name" value="PRX_BCP"/>
    <property type="match status" value="1"/>
</dbReference>
<evidence type="ECO:0000256" key="1">
    <source>
        <dbReference type="ARBA" id="ARBA00003330"/>
    </source>
</evidence>
<dbReference type="GO" id="GO:0005737">
    <property type="term" value="C:cytoplasm"/>
    <property type="evidence" value="ECO:0007669"/>
    <property type="project" value="TreeGrafter"/>
</dbReference>
<dbReference type="AlphaFoldDB" id="A0A081BP22"/>
<dbReference type="PANTHER" id="PTHR42801:SF4">
    <property type="entry name" value="AHPC_TSA FAMILY PROTEIN"/>
    <property type="match status" value="1"/>
</dbReference>
<comment type="function">
    <text evidence="1">Thiol-specific peroxidase that catalyzes the reduction of hydrogen peroxide and organic hydroperoxides to water and alcohols, respectively. Plays a role in cell protection against oxidative stress by detoxifying peroxides and as sensor of hydrogen peroxide-mediated signaling events.</text>
</comment>
<keyword evidence="5" id="KW-0049">Antioxidant</keyword>
<evidence type="ECO:0000256" key="7">
    <source>
        <dbReference type="ARBA" id="ARBA00023157"/>
    </source>
</evidence>
<dbReference type="PROSITE" id="PS51352">
    <property type="entry name" value="THIOREDOXIN_2"/>
    <property type="match status" value="1"/>
</dbReference>
<comment type="catalytic activity">
    <reaction evidence="11">
        <text>a hydroperoxide + [thioredoxin]-dithiol = an alcohol + [thioredoxin]-disulfide + H2O</text>
        <dbReference type="Rhea" id="RHEA:62620"/>
        <dbReference type="Rhea" id="RHEA-COMP:10698"/>
        <dbReference type="Rhea" id="RHEA-COMP:10700"/>
        <dbReference type="ChEBI" id="CHEBI:15377"/>
        <dbReference type="ChEBI" id="CHEBI:29950"/>
        <dbReference type="ChEBI" id="CHEBI:30879"/>
        <dbReference type="ChEBI" id="CHEBI:35924"/>
        <dbReference type="ChEBI" id="CHEBI:50058"/>
        <dbReference type="EC" id="1.11.1.24"/>
    </reaction>
</comment>
<name>A0A081BP22_9BACT</name>
<feature type="active site" description="Cysteine sulfenic acid (-SOH) intermediate; for peroxidase activity" evidence="12">
    <location>
        <position position="45"/>
    </location>
</feature>
<sequence length="158" mass="18111">MALNIGDVAPDFTLLDQLNQPHTLSTYRGKWVLLYFYPKDDTPGCTKEACAFRDHFPAFQQLHMPVFGISVDSVKSHDKFVKKYDLPLTLLADENKEVVRLYGVWEKKTRCGKEYEGTNRRSFLIAPDGTIAKIYDTVKPERHAEEVLRDVKALMESA</sequence>